<dbReference type="InterPro" id="IPR007309">
    <property type="entry name" value="TFIIIC_Bblock-bd"/>
</dbReference>
<feature type="region of interest" description="Disordered" evidence="6">
    <location>
        <begin position="1641"/>
        <end position="1660"/>
    </location>
</feature>
<feature type="domain" description="B-block binding subunit of TFIIIC" evidence="8">
    <location>
        <begin position="112"/>
        <end position="197"/>
    </location>
</feature>
<evidence type="ECO:0000259" key="9">
    <source>
        <dbReference type="Pfam" id="PF23704"/>
    </source>
</evidence>
<evidence type="ECO:0000256" key="1">
    <source>
        <dbReference type="ARBA" id="ARBA00004123"/>
    </source>
</evidence>
<proteinExistence type="predicted"/>
<evidence type="ECO:0000259" key="14">
    <source>
        <dbReference type="Pfam" id="PF24658"/>
    </source>
</evidence>
<comment type="subcellular location">
    <subcellularLocation>
        <location evidence="1">Nucleus</location>
    </subcellularLocation>
</comment>
<dbReference type="eggNOG" id="ENOG502QPUA">
    <property type="taxonomic scope" value="Eukaryota"/>
</dbReference>
<dbReference type="GO" id="GO:0005634">
    <property type="term" value="C:nucleus"/>
    <property type="evidence" value="ECO:0007669"/>
    <property type="project" value="UniProtKB-SubCell"/>
</dbReference>
<dbReference type="STRING" id="40149.A0A0E0D6H6"/>
<dbReference type="Pfam" id="PF24538">
    <property type="entry name" value="DUF7599"/>
    <property type="match status" value="1"/>
</dbReference>
<evidence type="ECO:0000256" key="5">
    <source>
        <dbReference type="ARBA" id="ARBA00023242"/>
    </source>
</evidence>
<evidence type="ECO:0000259" key="11">
    <source>
        <dbReference type="Pfam" id="PF24538"/>
    </source>
</evidence>
<name>A0A0E0D6H6_9ORYZ</name>
<evidence type="ECO:0000259" key="12">
    <source>
        <dbReference type="Pfam" id="PF24655"/>
    </source>
</evidence>
<dbReference type="InterPro" id="IPR056467">
    <property type="entry name" value="eWH_GTF3C1"/>
</dbReference>
<dbReference type="GO" id="GO:0006384">
    <property type="term" value="P:transcription initiation at RNA polymerase III promoter"/>
    <property type="evidence" value="ECO:0007669"/>
    <property type="project" value="InterPro"/>
</dbReference>
<feature type="region of interest" description="Disordered" evidence="6">
    <location>
        <begin position="1925"/>
        <end position="1973"/>
    </location>
</feature>
<evidence type="ECO:0000259" key="8">
    <source>
        <dbReference type="Pfam" id="PF04182"/>
    </source>
</evidence>
<reference evidence="15" key="1">
    <citation type="submission" date="2015-04" db="UniProtKB">
        <authorList>
            <consortium name="EnsemblPlants"/>
        </authorList>
    </citation>
    <scope>IDENTIFICATION</scope>
</reference>
<evidence type="ECO:0000256" key="4">
    <source>
        <dbReference type="ARBA" id="ARBA00023163"/>
    </source>
</evidence>
<dbReference type="EnsemblPlants" id="OMERI03G30390.1">
    <property type="protein sequence ID" value="OMERI03G30390.1"/>
    <property type="gene ID" value="OMERI03G30390"/>
</dbReference>
<keyword evidence="4" id="KW-0804">Transcription</keyword>
<dbReference type="Pfam" id="PF04182">
    <property type="entry name" value="B-block_TFIIIC"/>
    <property type="match status" value="1"/>
</dbReference>
<evidence type="ECO:0000259" key="13">
    <source>
        <dbReference type="Pfam" id="PF24657"/>
    </source>
</evidence>
<feature type="region of interest" description="Disordered" evidence="6">
    <location>
        <begin position="1861"/>
        <end position="1912"/>
    </location>
</feature>
<organism evidence="15">
    <name type="scientific">Oryza meridionalis</name>
    <dbReference type="NCBI Taxonomy" id="40149"/>
    <lineage>
        <taxon>Eukaryota</taxon>
        <taxon>Viridiplantae</taxon>
        <taxon>Streptophyta</taxon>
        <taxon>Embryophyta</taxon>
        <taxon>Tracheophyta</taxon>
        <taxon>Spermatophyta</taxon>
        <taxon>Magnoliopsida</taxon>
        <taxon>Liliopsida</taxon>
        <taxon>Poales</taxon>
        <taxon>Poaceae</taxon>
        <taxon>BOP clade</taxon>
        <taxon>Oryzoideae</taxon>
        <taxon>Oryzeae</taxon>
        <taxon>Oryzinae</taxon>
        <taxon>Oryza</taxon>
    </lineage>
</organism>
<protein>
    <submittedName>
        <fullName evidence="15">Uncharacterized protein</fullName>
    </submittedName>
</protein>
<feature type="region of interest" description="Disordered" evidence="6">
    <location>
        <begin position="943"/>
        <end position="972"/>
    </location>
</feature>
<feature type="compositionally biased region" description="Polar residues" evidence="6">
    <location>
        <begin position="1120"/>
        <end position="1131"/>
    </location>
</feature>
<evidence type="ECO:0000259" key="7">
    <source>
        <dbReference type="Pfam" id="PF03478"/>
    </source>
</evidence>
<feature type="domain" description="DUF7647" evidence="14">
    <location>
        <begin position="699"/>
        <end position="774"/>
    </location>
</feature>
<feature type="compositionally biased region" description="Low complexity" evidence="6">
    <location>
        <begin position="1886"/>
        <end position="1902"/>
    </location>
</feature>
<dbReference type="Proteomes" id="UP000008021">
    <property type="component" value="Chromosome 3"/>
</dbReference>
<keyword evidence="5" id="KW-0539">Nucleus</keyword>
<feature type="region of interest" description="Disordered" evidence="6">
    <location>
        <begin position="2005"/>
        <end position="2029"/>
    </location>
</feature>
<dbReference type="InterPro" id="IPR056062">
    <property type="entry name" value="DUF7645"/>
</dbReference>
<dbReference type="Pfam" id="PF24655">
    <property type="entry name" value="DUF7645"/>
    <property type="match status" value="1"/>
</dbReference>
<dbReference type="CDD" id="cd16169">
    <property type="entry name" value="Tau138_eWH"/>
    <property type="match status" value="1"/>
</dbReference>
<feature type="domain" description="KIB1-4 beta-propeller" evidence="7">
    <location>
        <begin position="2142"/>
        <end position="2418"/>
    </location>
</feature>
<evidence type="ECO:0000256" key="6">
    <source>
        <dbReference type="SAM" id="MobiDB-lite"/>
    </source>
</evidence>
<keyword evidence="2" id="KW-0597">Phosphoprotein</keyword>
<feature type="region of interest" description="Disordered" evidence="6">
    <location>
        <begin position="1340"/>
        <end position="1381"/>
    </location>
</feature>
<evidence type="ECO:0000259" key="10">
    <source>
        <dbReference type="Pfam" id="PF24101"/>
    </source>
</evidence>
<dbReference type="Pfam" id="PF03478">
    <property type="entry name" value="Beta-prop_KIB1-4"/>
    <property type="match status" value="1"/>
</dbReference>
<feature type="compositionally biased region" description="Basic and acidic residues" evidence="6">
    <location>
        <begin position="960"/>
        <end position="970"/>
    </location>
</feature>
<feature type="region of interest" description="Disordered" evidence="6">
    <location>
        <begin position="1120"/>
        <end position="1141"/>
    </location>
</feature>
<reference evidence="15" key="2">
    <citation type="submission" date="2018-05" db="EMBL/GenBank/DDBJ databases">
        <title>OmerRS3 (Oryza meridionalis Reference Sequence Version 3).</title>
        <authorList>
            <person name="Zhang J."/>
            <person name="Kudrna D."/>
            <person name="Lee S."/>
            <person name="Talag J."/>
            <person name="Welchert J."/>
            <person name="Wing R.A."/>
        </authorList>
    </citation>
    <scope>NUCLEOTIDE SEQUENCE [LARGE SCALE GENOMIC DNA]</scope>
    <source>
        <strain evidence="15">cv. OR44</strain>
    </source>
</reference>
<dbReference type="Pfam" id="PF24101">
    <property type="entry name" value="WHD_GTF3C1"/>
    <property type="match status" value="1"/>
</dbReference>
<dbReference type="GO" id="GO:0000127">
    <property type="term" value="C:transcription factor TFIIIC complex"/>
    <property type="evidence" value="ECO:0007669"/>
    <property type="project" value="InterPro"/>
</dbReference>
<evidence type="ECO:0000313" key="15">
    <source>
        <dbReference type="EnsemblPlants" id="OMERI03G30390.1"/>
    </source>
</evidence>
<dbReference type="InterPro" id="IPR056020">
    <property type="entry name" value="DUF7599"/>
</dbReference>
<dbReference type="InterPro" id="IPR056063">
    <property type="entry name" value="DUF7646"/>
</dbReference>
<dbReference type="Pfam" id="PF23704">
    <property type="entry name" value="WHD_GTF3C1_N"/>
    <property type="match status" value="1"/>
</dbReference>
<feature type="domain" description="GTF3C1 extended winged-helix" evidence="10">
    <location>
        <begin position="509"/>
        <end position="617"/>
    </location>
</feature>
<evidence type="ECO:0000256" key="2">
    <source>
        <dbReference type="ARBA" id="ARBA00022553"/>
    </source>
</evidence>
<accession>A0A0E0D6H6</accession>
<dbReference type="InterPro" id="IPR005174">
    <property type="entry name" value="KIB1-4_b-propeller"/>
</dbReference>
<feature type="domain" description="General transcription factor 3C polypeptide 1 winged-helix" evidence="9">
    <location>
        <begin position="1"/>
        <end position="101"/>
    </location>
</feature>
<feature type="domain" description="DUF7599" evidence="11">
    <location>
        <begin position="240"/>
        <end position="323"/>
    </location>
</feature>
<keyword evidence="16" id="KW-1185">Reference proteome</keyword>
<dbReference type="InterPro" id="IPR056428">
    <property type="entry name" value="WH_GTF3C1"/>
</dbReference>
<dbReference type="InterPro" id="IPR044210">
    <property type="entry name" value="Tfc3-like"/>
</dbReference>
<dbReference type="Pfam" id="PF24657">
    <property type="entry name" value="DUF7646"/>
    <property type="match status" value="1"/>
</dbReference>
<dbReference type="InterPro" id="IPR056064">
    <property type="entry name" value="DUF7647"/>
</dbReference>
<dbReference type="HOGENOM" id="CLU_000924_0_0_1"/>
<dbReference type="Pfam" id="PF24658">
    <property type="entry name" value="DUF7647"/>
    <property type="match status" value="1"/>
</dbReference>
<feature type="domain" description="DUF7645" evidence="12">
    <location>
        <begin position="816"/>
        <end position="874"/>
    </location>
</feature>
<feature type="region of interest" description="Disordered" evidence="6">
    <location>
        <begin position="867"/>
        <end position="897"/>
    </location>
</feature>
<feature type="domain" description="DUF7646" evidence="13">
    <location>
        <begin position="333"/>
        <end position="416"/>
    </location>
</feature>
<evidence type="ECO:0000313" key="16">
    <source>
        <dbReference type="Proteomes" id="UP000008021"/>
    </source>
</evidence>
<dbReference type="PANTHER" id="PTHR15180:SF1">
    <property type="entry name" value="GENERAL TRANSCRIPTION FACTOR 3C POLYPEPTIDE 1"/>
    <property type="match status" value="1"/>
</dbReference>
<evidence type="ECO:0000256" key="3">
    <source>
        <dbReference type="ARBA" id="ARBA00023125"/>
    </source>
</evidence>
<feature type="compositionally biased region" description="Polar residues" evidence="6">
    <location>
        <begin position="877"/>
        <end position="890"/>
    </location>
</feature>
<keyword evidence="3" id="KW-0238">DNA-binding</keyword>
<dbReference type="Gramene" id="OMERI03G30390.1">
    <property type="protein sequence ID" value="OMERI03G30390.1"/>
    <property type="gene ID" value="OMERI03G30390"/>
</dbReference>
<dbReference type="InterPro" id="IPR035625">
    <property type="entry name" value="Tfc3-like_eWH"/>
</dbReference>
<dbReference type="GO" id="GO:0042791">
    <property type="term" value="P:5S class rRNA transcription by RNA polymerase III"/>
    <property type="evidence" value="ECO:0007669"/>
    <property type="project" value="TreeGrafter"/>
</dbReference>
<dbReference type="GO" id="GO:0003677">
    <property type="term" value="F:DNA binding"/>
    <property type="evidence" value="ECO:0007669"/>
    <property type="project" value="UniProtKB-KW"/>
</dbReference>
<sequence length="2484" mass="279636">MDALVSAALEEVSARLSAGIPVTDLWAALRGALEAAGLPIGPAVKRAVWARLIVLPVISVVLGEAEAPVVDDPKVGVEEAERLGMRLVASAALRDNFLGMYDLRHSKSEMSAVQKKALQRVGASRTSGVTQNDLCKSFGMEGNNFHYIVQSLQSQKLIVRRSTIIKFKGNGAEKEDASQNKRVTNTNSLYLTRYAKDCMNSHQRIEIIKPELLVSNEETNIDDLQDGTFGVNSDNDVSIHDYLPAMKTICDKLEEASGKVLVVSEIKNDLNYRMTFGHRAWRNVLHRLRDAHLVEEFDAKVDDKIVPCLRLLKKFDPNEFLPKIQTSNYKLNKKGQATDQIMELSLENCIYDMISAQGPKGITLVELGKRLGHNNSKRIHRRVSSMLERFKLIREAEVLDKTSQYRVWTSKNFSHYKARIALQNFDVLLDDHDYCADLWSLAPSKGSGSPSPKGDLCVDNKFSFEEEYSDKLIGPHLLSNRETCVGASQLLEEDKSALGKRKRCHRPTSIRDDQRPKRILHMLKKKKFVLMVELHKWLERLEKENGKIMDRKTLTSTVNKLQKEGSCKCIKVSVPLVTNYARNHLVDVILHSSVGDLSMELVNEIKDRQRNFDTETRSRAVTKLRKKQQTAAIHGLRIRRRVKVNKPLVLEAIYANGFIGAKMIRAKLLHKFLWLYVSGLSNWCSPSDYAKEGHLNKNLNQSCLLFSMSAAIKEMPLELFLQVVGSGKKIDCVITKCSLGETLSEIPTKEYDQLMDTHVKGQLSRLITILDKLKESVDAYWETLEYCHLTAGFAKPSSTFPGYSVPEVSHPRSWSSLRVMTTEQRLELQQRVMNVTEKGKLSYKDCRIIAKDLNLSVQQVLCVSSQNRRHRQPRVPVTQSQPKVSSGSTSQKRKRSADEITLKFIKQKVEASGSAQQRSSQSIPNEEVPERIFLSSPDLPEQHYLPVSQTSSTPTYHIDSPVHTDEDKEGSPMINQSTLVRRCTESSKNKERFMKEKKIFWTYESDRSSRVDWNSFSDLPASPAACCRRMSDLRAKMYIRLAVSQICNLLGIRYAKHLERERISKAKGLLSQVSDSNKENCVDSDSEQLNWDNFEDQEIRGALDEVLEFIQLEKMDRTKQISSKNEVSNDSNADEAPTGQEQTVMQYVTSSSTEVPESGLHEHVKPYRHPTAIHASKNMENFFRYHEEVIIPNKDEITKRDVCKSLAVANALELLKMVYLSTSSGPEVQASLTATFKLYSEREIFTAFCFLRDRNFTISVTRNGTKPATLSGKFFFNASHSPFPFGSGKKASEFSKWLIAQQKNTMDSRVYLYPDLQCGEIVHLFSLVLSGEMCISPSLPSKGVGEADEPNSHIPLDEADEPDDRIPSVEDTSELDDSTLTNARLINKSKKHKPLPKIESDFCYRREKGFPGIQVALNQEKNQTSNLMHALHDEECLIFTLAREMGSKDVSSQVESQNMLSYLNNSSSCRCLLSASHLERSYSGWPWDAMNIYAKQLPSLSCCKDESFILSSDMFRNAFSVIHQTGEQGIDLREMSQALHPLGMQFVKVIIDTLEIFKLVFKVNAYDGVQIVDTLHKSKYHITTLAKYSGCSCLRDPAFEIAATGDAENTLKDKHGVASNLQRTVKMLGDGHTVTVLDVQSNSSSPHMHSGEDERLSTPTQDNGGSGCCHACGRHIYQPILPWINGDGSMNDTVYEGLSRRIIGYVMQYPGVVEEHLICRMDVLNPQTCRTLLEQLAVDKHIYVRVFDEPVPVAPTTFQSLLKQHGHCKEPSKCRRRYFANPTRMAVSTRSADSGYGQATKQQQYIEAVELEDDCPHVSLYYLFFFLFLPFFSSSTGTWRRCPRDSGWRWEAARRCAAAGVGGSGAAEEGGQADLAAEGEREEASPRASSAPSSPRAAAFHPLAPPRPPRLARRARAHRLLWRRGEGRDDDDDGGAAASAIDDNATDGRRPRQQTTTRRRGGADGGRPLDQFGKRGMKRDVARFGRGGRRGVHAWAHVGEVILAGQTPNAEPKRPSSQIPTAQPDPMKREESIQFKRSRLPPRLRHPIQQKIYPSPPLLLQAPMAEEPSPFDEVPAYLLHEITRHIPCKVDRLRALVVNRSWRTSLQALPPPPLPPQLPWLLRPSAGGPTFSCLLSGADELSVHRVRVPADLRHARYFGSYDGGWLFLASRQTSGHMLFNIRTEQCLFLPDTVPRPWSSDDFPMIMLAATVSSPPSRGTDDPCIGAAIVHCTPFITDSRQITFWRMGSHMAIPSIPPDHQFDVVSNQFVVEEMEDVIYHKGAFHFVTKLKNVFVCRLALHQADLVVDHREWLMFAPQDDLGYPRPVATARYLVESREQLLMVLKCTCNLPGWPPLVFSVFEMTHVQAPAGAPQYVWTPVPTLVGRMLFVGHGCSRSYELANFPGFQEGIFFLDDLQFYSVSRIVQYQEYLCFDNGKYTLGPPHVVSRCFWPDQVNSNYSSPVWLLPGGEDDANNAQAQVDVHMM</sequence>
<dbReference type="PANTHER" id="PTHR15180">
    <property type="entry name" value="GENERAL TRANSCRIPTION FACTOR 3C POLYPEPTIDE 1"/>
    <property type="match status" value="1"/>
</dbReference>